<sequence>MSASVMLNLSMVIVGTGQWADTRQLLNQSLHSAWAIAGWNLEAGGGAQGGCYGDSTRRRSYLTASAMTCFCDPVTAAVACGDGFGFWSLLIIGGSFAAQPCPPPAS</sequence>
<evidence type="ECO:0000313" key="2">
    <source>
        <dbReference type="Proteomes" id="UP000825935"/>
    </source>
</evidence>
<proteinExistence type="predicted"/>
<accession>A0A8T2RPM9</accession>
<dbReference type="EMBL" id="CM035430">
    <property type="protein sequence ID" value="KAH7297951.1"/>
    <property type="molecule type" value="Genomic_DNA"/>
</dbReference>
<dbReference type="AlphaFoldDB" id="A0A8T2RPM9"/>
<protein>
    <submittedName>
        <fullName evidence="1">Uncharacterized protein</fullName>
    </submittedName>
</protein>
<name>A0A8T2RPM9_CERRI</name>
<dbReference type="Proteomes" id="UP000825935">
    <property type="component" value="Chromosome 25"/>
</dbReference>
<keyword evidence="2" id="KW-1185">Reference proteome</keyword>
<organism evidence="1 2">
    <name type="scientific">Ceratopteris richardii</name>
    <name type="common">Triangle waterfern</name>
    <dbReference type="NCBI Taxonomy" id="49495"/>
    <lineage>
        <taxon>Eukaryota</taxon>
        <taxon>Viridiplantae</taxon>
        <taxon>Streptophyta</taxon>
        <taxon>Embryophyta</taxon>
        <taxon>Tracheophyta</taxon>
        <taxon>Polypodiopsida</taxon>
        <taxon>Polypodiidae</taxon>
        <taxon>Polypodiales</taxon>
        <taxon>Pteridineae</taxon>
        <taxon>Pteridaceae</taxon>
        <taxon>Parkerioideae</taxon>
        <taxon>Ceratopteris</taxon>
    </lineage>
</organism>
<reference evidence="1" key="1">
    <citation type="submission" date="2021-08" db="EMBL/GenBank/DDBJ databases">
        <title>WGS assembly of Ceratopteris richardii.</title>
        <authorList>
            <person name="Marchant D.B."/>
            <person name="Chen G."/>
            <person name="Jenkins J."/>
            <person name="Shu S."/>
            <person name="Leebens-Mack J."/>
            <person name="Grimwood J."/>
            <person name="Schmutz J."/>
            <person name="Soltis P."/>
            <person name="Soltis D."/>
            <person name="Chen Z.-H."/>
        </authorList>
    </citation>
    <scope>NUCLEOTIDE SEQUENCE</scope>
    <source>
        <strain evidence="1">Whitten #5841</strain>
        <tissue evidence="1">Leaf</tissue>
    </source>
</reference>
<comment type="caution">
    <text evidence="1">The sequence shown here is derived from an EMBL/GenBank/DDBJ whole genome shotgun (WGS) entry which is preliminary data.</text>
</comment>
<evidence type="ECO:0000313" key="1">
    <source>
        <dbReference type="EMBL" id="KAH7297951.1"/>
    </source>
</evidence>
<gene>
    <name evidence="1" type="ORF">KP509_25G020500</name>
</gene>